<keyword evidence="4" id="KW-1185">Reference proteome</keyword>
<feature type="transmembrane region" description="Helical" evidence="1">
    <location>
        <begin position="58"/>
        <end position="77"/>
    </location>
</feature>
<sequence length="89" mass="9697">METILIFATILSPIILAMIELIKKTVTIPKNYIPVLSFIVGLVIGALAYPFTDLDLALRLWAGGIAGLSATGLFEIGNDRKGHTREQKE</sequence>
<keyword evidence="1" id="KW-1133">Transmembrane helix</keyword>
<evidence type="ECO:0000313" key="4">
    <source>
        <dbReference type="Proteomes" id="UP000002754"/>
    </source>
</evidence>
<dbReference type="InterPro" id="IPR009708">
    <property type="entry name" value="Phage_A118_holin/antiholin"/>
</dbReference>
<evidence type="ECO:0000313" key="2">
    <source>
        <dbReference type="EMBL" id="KGA97103.1"/>
    </source>
</evidence>
<evidence type="ECO:0000256" key="1">
    <source>
        <dbReference type="SAM" id="Phobius"/>
    </source>
</evidence>
<accession>A0A094WMB2</accession>
<evidence type="ECO:0000313" key="5">
    <source>
        <dbReference type="Proteomes" id="UP000297014"/>
    </source>
</evidence>
<dbReference type="STRING" id="1218173.BALCAV_0212305"/>
<name>A0A094WMB2_ALKAL</name>
<keyword evidence="1" id="KW-0812">Transmembrane</keyword>
<dbReference type="Proteomes" id="UP000297014">
    <property type="component" value="Unassembled WGS sequence"/>
</dbReference>
<keyword evidence="1" id="KW-0472">Membrane</keyword>
<reference evidence="2 4" key="1">
    <citation type="journal article" date="2014" name="Genome Announc.">
        <title>Draft Genome Sequence of Bacillus alcalophilus AV1934, a Classic Alkaliphile Isolated from Human Feces in 1934.</title>
        <authorList>
            <person name="Attie O."/>
            <person name="Jayaprakash A."/>
            <person name="Shah H."/>
            <person name="Paulsen I.T."/>
            <person name="Morino M."/>
            <person name="Takahashi Y."/>
            <person name="Narumi I."/>
            <person name="Sachidanandam R."/>
            <person name="Satoh K."/>
            <person name="Ito M."/>
            <person name="Krulwich T.A."/>
        </authorList>
    </citation>
    <scope>NUCLEOTIDE SEQUENCE [LARGE SCALE GENOMIC DNA]</scope>
    <source>
        <strain evidence="2 4">AV1934</strain>
    </source>
</reference>
<dbReference type="AlphaFoldDB" id="A0A094WMB2"/>
<gene>
    <name evidence="3" type="ORF">AJ85_14840</name>
    <name evidence="2" type="ORF">BALCAV_0212305</name>
</gene>
<dbReference type="OrthoDB" id="2665815at2"/>
<proteinExistence type="predicted"/>
<organism evidence="2 4">
    <name type="scientific">Alkalihalobacillus alcalophilus ATCC 27647 = CGMCC 1.3604</name>
    <dbReference type="NCBI Taxonomy" id="1218173"/>
    <lineage>
        <taxon>Bacteria</taxon>
        <taxon>Bacillati</taxon>
        <taxon>Bacillota</taxon>
        <taxon>Bacilli</taxon>
        <taxon>Bacillales</taxon>
        <taxon>Bacillaceae</taxon>
        <taxon>Alkalihalobacillus</taxon>
    </lineage>
</organism>
<dbReference type="RefSeq" id="WP_004428037.1">
    <property type="nucleotide sequence ID" value="NZ_ALPT02000037.1"/>
</dbReference>
<dbReference type="Proteomes" id="UP000002754">
    <property type="component" value="Unassembled WGS sequence"/>
</dbReference>
<dbReference type="eggNOG" id="ENOG503329G">
    <property type="taxonomic scope" value="Bacteria"/>
</dbReference>
<dbReference type="EMBL" id="JALP01000193">
    <property type="protein sequence ID" value="THG89848.1"/>
    <property type="molecule type" value="Genomic_DNA"/>
</dbReference>
<evidence type="ECO:0000313" key="3">
    <source>
        <dbReference type="EMBL" id="THG89848.1"/>
    </source>
</evidence>
<feature type="transmembrane region" description="Helical" evidence="1">
    <location>
        <begin position="34"/>
        <end position="52"/>
    </location>
</feature>
<dbReference type="EMBL" id="ALPT02000037">
    <property type="protein sequence ID" value="KGA97103.1"/>
    <property type="molecule type" value="Genomic_DNA"/>
</dbReference>
<reference evidence="3 5" key="2">
    <citation type="submission" date="2014-01" db="EMBL/GenBank/DDBJ databases">
        <title>Draft genome sequencing of Bacillus alcalophilus CGMCC 1.3604.</title>
        <authorList>
            <person name="Yang J."/>
            <person name="Diao L."/>
            <person name="Yang S."/>
        </authorList>
    </citation>
    <scope>NUCLEOTIDE SEQUENCE [LARGE SCALE GENOMIC DNA]</scope>
    <source>
        <strain evidence="3 5">CGMCC 1.3604</strain>
    </source>
</reference>
<protein>
    <submittedName>
        <fullName evidence="2">Holin</fullName>
    </submittedName>
</protein>
<dbReference type="Pfam" id="PF06946">
    <property type="entry name" value="Phage_holin_5_1"/>
    <property type="match status" value="1"/>
</dbReference>
<comment type="caution">
    <text evidence="2">The sequence shown here is derived from an EMBL/GenBank/DDBJ whole genome shotgun (WGS) entry which is preliminary data.</text>
</comment>
<feature type="transmembrane region" description="Helical" evidence="1">
    <location>
        <begin position="6"/>
        <end position="22"/>
    </location>
</feature>